<dbReference type="KEGG" id="pfla:Pflav_002730"/>
<name>A0A6F8XJ80_9ACTN</name>
<dbReference type="PANTHER" id="PTHR33121:SF70">
    <property type="entry name" value="SIGNALING PROTEIN YKOW"/>
    <property type="match status" value="1"/>
</dbReference>
<dbReference type="EMBL" id="AP022870">
    <property type="protein sequence ID" value="BCB73863.1"/>
    <property type="molecule type" value="Genomic_DNA"/>
</dbReference>
<evidence type="ECO:0008006" key="5">
    <source>
        <dbReference type="Google" id="ProtNLM"/>
    </source>
</evidence>
<dbReference type="InterPro" id="IPR000160">
    <property type="entry name" value="GGDEF_dom"/>
</dbReference>
<evidence type="ECO:0000259" key="2">
    <source>
        <dbReference type="PROSITE" id="PS50887"/>
    </source>
</evidence>
<dbReference type="InterPro" id="IPR050706">
    <property type="entry name" value="Cyclic-di-GMP_PDE-like"/>
</dbReference>
<dbReference type="CDD" id="cd01949">
    <property type="entry name" value="GGDEF"/>
    <property type="match status" value="1"/>
</dbReference>
<gene>
    <name evidence="3" type="ORF">Pflav_002730</name>
</gene>
<dbReference type="Proteomes" id="UP000502508">
    <property type="component" value="Chromosome"/>
</dbReference>
<accession>A0A6F8XJ80</accession>
<dbReference type="InterPro" id="IPR035919">
    <property type="entry name" value="EAL_sf"/>
</dbReference>
<dbReference type="Gene3D" id="3.30.70.270">
    <property type="match status" value="1"/>
</dbReference>
<feature type="domain" description="EAL" evidence="1">
    <location>
        <begin position="324"/>
        <end position="580"/>
    </location>
</feature>
<dbReference type="RefSeq" id="WP_173033067.1">
    <property type="nucleotide sequence ID" value="NZ_AP022870.1"/>
</dbReference>
<sequence>MGQVGSIDPLAPAAPAMVGELAGPVPVVSPAILCADLDQIFRLRSDLSSVAVQERSGRVGLVMRDPFTHLMSGPYGYGRALWEKMPVGAATDWDPLLLAASMGVAHACERLRLRARSARYHDALVRMPDGTLGRVSAARLFDALAQIMADQAVRDPLTGVANRAHFLDQLSRACADGSGQAVLVAYIDLDKMKQVNDALGHDAGDRLLRSAARRLAAAAGPASVVARLGGDEFAVLIRLPPTARSADIAFAVGETLRAALAEIDPQLPAEAHSRASVGVAVGGEHPDGHAILTEADMAMYRAKQSGGDAVRVVVDVEGLLRARHPAAGRGLARAIEKLELRLHYQPIIRVRDRAIEGVEALVRWQHPEQGRLLPQQFLPDVARAGLLPELDRWVLEAACADFRGWTAELGDRAPRHLNVNISADTLVADGLETMVMEALDSAGLAPDRLRLELPESAELSVLTGAVSQLAAVRRHGVAIMLDDMGAGLSTLRHLSVLPVSGIKIDQLFVSGMLSNRNDHAVVRLLSDLGHNLGLAVTAEGVETAEHLAELRRLGVPHAQGFYTGRPQPPDRLFDTLQGTLLPGPAPWLAAAG</sequence>
<dbReference type="InterPro" id="IPR001633">
    <property type="entry name" value="EAL_dom"/>
</dbReference>
<dbReference type="Gene3D" id="3.20.20.450">
    <property type="entry name" value="EAL domain"/>
    <property type="match status" value="1"/>
</dbReference>
<dbReference type="SMART" id="SM00052">
    <property type="entry name" value="EAL"/>
    <property type="match status" value="1"/>
</dbReference>
<dbReference type="PROSITE" id="PS50887">
    <property type="entry name" value="GGDEF"/>
    <property type="match status" value="1"/>
</dbReference>
<dbReference type="CDD" id="cd01948">
    <property type="entry name" value="EAL"/>
    <property type="match status" value="1"/>
</dbReference>
<dbReference type="SUPFAM" id="SSF55073">
    <property type="entry name" value="Nucleotide cyclase"/>
    <property type="match status" value="1"/>
</dbReference>
<dbReference type="SUPFAM" id="SSF141868">
    <property type="entry name" value="EAL domain-like"/>
    <property type="match status" value="1"/>
</dbReference>
<feature type="domain" description="GGDEF" evidence="2">
    <location>
        <begin position="180"/>
        <end position="315"/>
    </location>
</feature>
<dbReference type="InterPro" id="IPR029787">
    <property type="entry name" value="Nucleotide_cyclase"/>
</dbReference>
<dbReference type="AlphaFoldDB" id="A0A6F8XJ80"/>
<keyword evidence="4" id="KW-1185">Reference proteome</keyword>
<reference evidence="3 4" key="2">
    <citation type="submission" date="2020-03" db="EMBL/GenBank/DDBJ databases">
        <authorList>
            <person name="Ichikawa N."/>
            <person name="Kimura A."/>
            <person name="Kitahashi Y."/>
            <person name="Uohara A."/>
        </authorList>
    </citation>
    <scope>NUCLEOTIDE SEQUENCE [LARGE SCALE GENOMIC DNA]</scope>
    <source>
        <strain evidence="3 4">NBRC 107702</strain>
    </source>
</reference>
<dbReference type="GO" id="GO:0071111">
    <property type="term" value="F:cyclic-guanylate-specific phosphodiesterase activity"/>
    <property type="evidence" value="ECO:0007669"/>
    <property type="project" value="InterPro"/>
</dbReference>
<dbReference type="InterPro" id="IPR043128">
    <property type="entry name" value="Rev_trsase/Diguanyl_cyclase"/>
</dbReference>
<dbReference type="PANTHER" id="PTHR33121">
    <property type="entry name" value="CYCLIC DI-GMP PHOSPHODIESTERASE PDEF"/>
    <property type="match status" value="1"/>
</dbReference>
<dbReference type="PROSITE" id="PS50883">
    <property type="entry name" value="EAL"/>
    <property type="match status" value="1"/>
</dbReference>
<proteinExistence type="predicted"/>
<organism evidence="3 4">
    <name type="scientific">Phytohabitans flavus</name>
    <dbReference type="NCBI Taxonomy" id="1076124"/>
    <lineage>
        <taxon>Bacteria</taxon>
        <taxon>Bacillati</taxon>
        <taxon>Actinomycetota</taxon>
        <taxon>Actinomycetes</taxon>
        <taxon>Micromonosporales</taxon>
        <taxon>Micromonosporaceae</taxon>
    </lineage>
</organism>
<dbReference type="Pfam" id="PF00563">
    <property type="entry name" value="EAL"/>
    <property type="match status" value="1"/>
</dbReference>
<evidence type="ECO:0000313" key="3">
    <source>
        <dbReference type="EMBL" id="BCB73863.1"/>
    </source>
</evidence>
<dbReference type="SMART" id="SM00267">
    <property type="entry name" value="GGDEF"/>
    <property type="match status" value="1"/>
</dbReference>
<evidence type="ECO:0000313" key="4">
    <source>
        <dbReference type="Proteomes" id="UP000502508"/>
    </source>
</evidence>
<evidence type="ECO:0000259" key="1">
    <source>
        <dbReference type="PROSITE" id="PS50883"/>
    </source>
</evidence>
<reference evidence="3 4" key="1">
    <citation type="submission" date="2020-03" db="EMBL/GenBank/DDBJ databases">
        <title>Whole genome shotgun sequence of Phytohabitans flavus NBRC 107702.</title>
        <authorList>
            <person name="Komaki H."/>
            <person name="Tamura T."/>
        </authorList>
    </citation>
    <scope>NUCLEOTIDE SEQUENCE [LARGE SCALE GENOMIC DNA]</scope>
    <source>
        <strain evidence="3 4">NBRC 107702</strain>
    </source>
</reference>
<dbReference type="Pfam" id="PF00990">
    <property type="entry name" value="GGDEF"/>
    <property type="match status" value="1"/>
</dbReference>
<dbReference type="NCBIfam" id="TIGR00254">
    <property type="entry name" value="GGDEF"/>
    <property type="match status" value="1"/>
</dbReference>
<protein>
    <recommendedName>
        <fullName evidence="5">GGDEF-domain containing protein</fullName>
    </recommendedName>
</protein>